<dbReference type="EMBL" id="MVKX01000005">
    <property type="protein sequence ID" value="OOV82586.1"/>
    <property type="molecule type" value="Genomic_DNA"/>
</dbReference>
<reference evidence="1 2" key="1">
    <citation type="submission" date="2017-02" db="EMBL/GenBank/DDBJ databases">
        <title>Acinetobacter sp. ANC 4945, whole genome shotgun sequencing project.</title>
        <authorList>
            <person name="Radolfova-Krizova L."/>
            <person name="Al Atrouni A."/>
            <person name="Nemec A."/>
        </authorList>
    </citation>
    <scope>NUCLEOTIDE SEQUENCE [LARGE SCALE GENOMIC DNA]</scope>
    <source>
        <strain evidence="1 2">ANC 4945</strain>
    </source>
</reference>
<evidence type="ECO:0000313" key="2">
    <source>
        <dbReference type="Proteomes" id="UP000191160"/>
    </source>
</evidence>
<evidence type="ECO:0000313" key="1">
    <source>
        <dbReference type="EMBL" id="OOV82586.1"/>
    </source>
</evidence>
<protein>
    <submittedName>
        <fullName evidence="1">Uncharacterized protein</fullName>
    </submittedName>
</protein>
<dbReference type="AlphaFoldDB" id="A0A1T1GY96"/>
<organism evidence="1 2">
    <name type="scientific">Acinetobacter amyesii</name>
    <dbReference type="NCBI Taxonomy" id="2942470"/>
    <lineage>
        <taxon>Bacteria</taxon>
        <taxon>Pseudomonadati</taxon>
        <taxon>Pseudomonadota</taxon>
        <taxon>Gammaproteobacteria</taxon>
        <taxon>Moraxellales</taxon>
        <taxon>Moraxellaceae</taxon>
        <taxon>Acinetobacter</taxon>
    </lineage>
</organism>
<accession>A0A1T1GY96</accession>
<proteinExistence type="predicted"/>
<name>A0A1T1GY96_9GAMM</name>
<dbReference type="RefSeq" id="WP_078190251.1">
    <property type="nucleotide sequence ID" value="NZ_JAMCOZ010000003.1"/>
</dbReference>
<gene>
    <name evidence="1" type="ORF">B1202_08975</name>
</gene>
<sequence length="143" mass="16855">MNFSGDVEFFVSCLGTKESSSDILKVVILVASEFDSLETNFGGEKLFYWQFFKRGVTFRFNEHQVLDTIFIYVKENEEYYSYPFLEDLIIGINHKSTKQSVANLFGPPEREGDSWLKYRIFDNYLHFEFDDSLELKQVTMGKY</sequence>
<comment type="caution">
    <text evidence="1">The sequence shown here is derived from an EMBL/GenBank/DDBJ whole genome shotgun (WGS) entry which is preliminary data.</text>
</comment>
<keyword evidence="2" id="KW-1185">Reference proteome</keyword>
<dbReference type="Proteomes" id="UP000191160">
    <property type="component" value="Unassembled WGS sequence"/>
</dbReference>